<evidence type="ECO:0000313" key="4">
    <source>
        <dbReference type="Proteomes" id="UP000199113"/>
    </source>
</evidence>
<dbReference type="RefSeq" id="WP_091193889.1">
    <property type="nucleotide sequence ID" value="NZ_FOKC01000001.1"/>
</dbReference>
<dbReference type="STRING" id="748909.SAMN05192575_101540"/>
<accession>A0A1I0VXH5</accession>
<dbReference type="EMBL" id="FOKC01000001">
    <property type="protein sequence ID" value="SFA81071.1"/>
    <property type="molecule type" value="Genomic_DNA"/>
</dbReference>
<evidence type="ECO:0000313" key="2">
    <source>
        <dbReference type="EMBL" id="PKH37548.1"/>
    </source>
</evidence>
<organism evidence="3 4">
    <name type="scientific">Nocardioides alpinus</name>
    <dbReference type="NCBI Taxonomy" id="748909"/>
    <lineage>
        <taxon>Bacteria</taxon>
        <taxon>Bacillati</taxon>
        <taxon>Actinomycetota</taxon>
        <taxon>Actinomycetes</taxon>
        <taxon>Propionibacteriales</taxon>
        <taxon>Nocardioidaceae</taxon>
        <taxon>Nocardioides</taxon>
    </lineage>
</organism>
<dbReference type="PROSITE" id="PS50035">
    <property type="entry name" value="PLD"/>
    <property type="match status" value="1"/>
</dbReference>
<evidence type="ECO:0000259" key="1">
    <source>
        <dbReference type="PROSITE" id="PS50035"/>
    </source>
</evidence>
<dbReference type="AlphaFoldDB" id="A0A1I0VXH5"/>
<dbReference type="SUPFAM" id="SSF56024">
    <property type="entry name" value="Phospholipase D/nuclease"/>
    <property type="match status" value="1"/>
</dbReference>
<dbReference type="GO" id="GO:0006793">
    <property type="term" value="P:phosphorus metabolic process"/>
    <property type="evidence" value="ECO:0007669"/>
    <property type="project" value="UniProtKB-ARBA"/>
</dbReference>
<feature type="domain" description="PLD phosphodiesterase" evidence="1">
    <location>
        <begin position="307"/>
        <end position="337"/>
    </location>
</feature>
<dbReference type="GO" id="GO:0003824">
    <property type="term" value="F:catalytic activity"/>
    <property type="evidence" value="ECO:0007669"/>
    <property type="project" value="InterPro"/>
</dbReference>
<protein>
    <recommendedName>
        <fullName evidence="1">PLD phosphodiesterase domain-containing protein</fullName>
    </recommendedName>
</protein>
<name>A0A1I0VXH5_9ACTN</name>
<dbReference type="OrthoDB" id="369674at2"/>
<reference evidence="3" key="1">
    <citation type="submission" date="2016-10" db="EMBL/GenBank/DDBJ databases">
        <authorList>
            <person name="de Groot N.N."/>
        </authorList>
    </citation>
    <scope>NUCLEOTIDE SEQUENCE [LARGE SCALE GENOMIC DNA]</scope>
    <source>
        <strain evidence="3">CGMCC 1.10697</strain>
    </source>
</reference>
<evidence type="ECO:0000313" key="5">
    <source>
        <dbReference type="Proteomes" id="UP000233565"/>
    </source>
</evidence>
<dbReference type="Proteomes" id="UP000199113">
    <property type="component" value="Unassembled WGS sequence"/>
</dbReference>
<dbReference type="InterPro" id="IPR001736">
    <property type="entry name" value="PLipase_D/transphosphatidylase"/>
</dbReference>
<keyword evidence="5" id="KW-1185">Reference proteome</keyword>
<sequence>MLRLDQTALLLDALRPPQGMEIDIAVGTTFTLDLTALLTIPVAASFDAMTEGAEPADLLETIRRYSERTVLFCQAGAVSVPSHYRSAHTLIEDTLVEVKKPGGGIFHPKVWIVRFTGSDTVLHRVLVMSRNLTFDKAWDVIVRLDEDPSADAVMDNQGILDFLESLPRQAARDLSQRQQDLVNSLSQSLAQTSLSVPHPFTAGKFVPLIDGFRRSPFRSSYDAALAVSPFLTRDALTAYFKPTAKRKVIVSRPGALNAQAASLRGLHEVYRVKDALLNAQDDLDAFATMGEDSDVASETDSTVAVPSMRGLHAKFYVQDHGQLATAWLGSANLTGGAFGANVDILVELTGPKGVVGVDAVINKRGRKDDLSWIVEPHELPEDDEAASDPEEGISEVDARAYDIASKAVKIVYSLGPEMDGGPWSAVLMVDPWLNVDALVVTARPLSVLAARASEIVDGKAAWGGLVEEEITPFVVITIKAEGSTRNVLVRADIEGDPPSRRKSVIAQAIKSPEDFLRYLAALLGLVSGFGPGGGEGEGGFFGGWVADVRVDRILEDLLTTASRNPTRLESLDQTLTALRADERFGDVVPQSFSELWDAVYDARKDAIG</sequence>
<dbReference type="Gene3D" id="3.30.870.10">
    <property type="entry name" value="Endonuclease Chain A"/>
    <property type="match status" value="1"/>
</dbReference>
<proteinExistence type="predicted"/>
<evidence type="ECO:0000313" key="3">
    <source>
        <dbReference type="EMBL" id="SFA81071.1"/>
    </source>
</evidence>
<gene>
    <name evidence="2" type="ORF">CXG46_19095</name>
    <name evidence="3" type="ORF">SAMN05192575_101540</name>
</gene>
<dbReference type="Proteomes" id="UP000233565">
    <property type="component" value="Unassembled WGS sequence"/>
</dbReference>
<reference evidence="2 5" key="2">
    <citation type="submission" date="2017-12" db="EMBL/GenBank/DDBJ databases">
        <title>Pharmacopeia of the Arctic Ocean.</title>
        <authorList>
            <person name="Collins E."/>
            <person name="Ducluzeau A.-L."/>
        </authorList>
    </citation>
    <scope>NUCLEOTIDE SEQUENCE [LARGE SCALE GENOMIC DNA]</scope>
    <source>
        <strain evidence="2 5">DSM 23325</strain>
    </source>
</reference>
<dbReference type="EMBL" id="PJBV01000035">
    <property type="protein sequence ID" value="PKH37548.1"/>
    <property type="molecule type" value="Genomic_DNA"/>
</dbReference>